<gene>
    <name evidence="1" type="ORF">UFOVP354_62</name>
</gene>
<organism evidence="1">
    <name type="scientific">uncultured Caudovirales phage</name>
    <dbReference type="NCBI Taxonomy" id="2100421"/>
    <lineage>
        <taxon>Viruses</taxon>
        <taxon>Duplodnaviria</taxon>
        <taxon>Heunggongvirae</taxon>
        <taxon>Uroviricota</taxon>
        <taxon>Caudoviricetes</taxon>
        <taxon>Peduoviridae</taxon>
        <taxon>Maltschvirus</taxon>
        <taxon>Maltschvirus maltsch</taxon>
    </lineage>
</organism>
<accession>A0A6J5M3B1</accession>
<protein>
    <submittedName>
        <fullName evidence="1">Uncharacterized protein</fullName>
    </submittedName>
</protein>
<proteinExistence type="predicted"/>
<sequence length="93" mass="10214">MSGIASREVKALNNYTAKNGERKTSYTTIGVAFENNDGSILIKLKALPLPNLYNGQVECALKIEPVGGSEYLKKQIKAQVKPEPFADDQEIPF</sequence>
<dbReference type="EMBL" id="LR796368">
    <property type="protein sequence ID" value="CAB4139867.1"/>
    <property type="molecule type" value="Genomic_DNA"/>
</dbReference>
<evidence type="ECO:0000313" key="1">
    <source>
        <dbReference type="EMBL" id="CAB4139867.1"/>
    </source>
</evidence>
<name>A0A6J5M3B1_9CAUD</name>
<reference evidence="1" key="1">
    <citation type="submission" date="2020-04" db="EMBL/GenBank/DDBJ databases">
        <authorList>
            <person name="Chiriac C."/>
            <person name="Salcher M."/>
            <person name="Ghai R."/>
            <person name="Kavagutti S V."/>
        </authorList>
    </citation>
    <scope>NUCLEOTIDE SEQUENCE</scope>
</reference>